<evidence type="ECO:0000259" key="2">
    <source>
        <dbReference type="PROSITE" id="PS50883"/>
    </source>
</evidence>
<feature type="domain" description="EAL" evidence="2">
    <location>
        <begin position="368"/>
        <end position="624"/>
    </location>
</feature>
<dbReference type="Gene3D" id="3.30.70.270">
    <property type="match status" value="1"/>
</dbReference>
<evidence type="ECO:0000313" key="4">
    <source>
        <dbReference type="EMBL" id="RKQ60748.1"/>
    </source>
</evidence>
<dbReference type="EMBL" id="RBID01000011">
    <property type="protein sequence ID" value="RKQ60748.1"/>
    <property type="molecule type" value="Genomic_DNA"/>
</dbReference>
<dbReference type="Pfam" id="PF00563">
    <property type="entry name" value="EAL"/>
    <property type="match status" value="1"/>
</dbReference>
<dbReference type="CDD" id="cd01948">
    <property type="entry name" value="EAL"/>
    <property type="match status" value="1"/>
</dbReference>
<dbReference type="SUPFAM" id="SSF55073">
    <property type="entry name" value="Nucleotide cyclase"/>
    <property type="match status" value="1"/>
</dbReference>
<name>A0A495BI15_VOGIN</name>
<organism evidence="4 5">
    <name type="scientific">Vogesella indigofera</name>
    <name type="common">Pseudomonas indigofera</name>
    <dbReference type="NCBI Taxonomy" id="45465"/>
    <lineage>
        <taxon>Bacteria</taxon>
        <taxon>Pseudomonadati</taxon>
        <taxon>Pseudomonadota</taxon>
        <taxon>Betaproteobacteria</taxon>
        <taxon>Neisseriales</taxon>
        <taxon>Chromobacteriaceae</taxon>
        <taxon>Vogesella</taxon>
    </lineage>
</organism>
<dbReference type="InterPro" id="IPR035919">
    <property type="entry name" value="EAL_sf"/>
</dbReference>
<dbReference type="PANTHER" id="PTHR33121">
    <property type="entry name" value="CYCLIC DI-GMP PHOSPHODIESTERASE PDEF"/>
    <property type="match status" value="1"/>
</dbReference>
<dbReference type="InterPro" id="IPR001633">
    <property type="entry name" value="EAL_dom"/>
</dbReference>
<dbReference type="InterPro" id="IPR050706">
    <property type="entry name" value="Cyclic-di-GMP_PDE-like"/>
</dbReference>
<dbReference type="PROSITE" id="PS50883">
    <property type="entry name" value="EAL"/>
    <property type="match status" value="1"/>
</dbReference>
<evidence type="ECO:0000259" key="3">
    <source>
        <dbReference type="PROSITE" id="PS50887"/>
    </source>
</evidence>
<dbReference type="SMART" id="SM00267">
    <property type="entry name" value="GGDEF"/>
    <property type="match status" value="1"/>
</dbReference>
<keyword evidence="1" id="KW-0812">Transmembrane</keyword>
<gene>
    <name evidence="4" type="ORF">C8E02_0499</name>
</gene>
<dbReference type="NCBIfam" id="TIGR00254">
    <property type="entry name" value="GGDEF"/>
    <property type="match status" value="1"/>
</dbReference>
<dbReference type="PROSITE" id="PS50887">
    <property type="entry name" value="GGDEF"/>
    <property type="match status" value="1"/>
</dbReference>
<dbReference type="SMART" id="SM00052">
    <property type="entry name" value="EAL"/>
    <property type="match status" value="1"/>
</dbReference>
<dbReference type="InterPro" id="IPR000160">
    <property type="entry name" value="GGDEF_dom"/>
</dbReference>
<dbReference type="InterPro" id="IPR029787">
    <property type="entry name" value="Nucleotide_cyclase"/>
</dbReference>
<feature type="transmembrane region" description="Helical" evidence="1">
    <location>
        <begin position="171"/>
        <end position="189"/>
    </location>
</feature>
<evidence type="ECO:0000313" key="5">
    <source>
        <dbReference type="Proteomes" id="UP000279384"/>
    </source>
</evidence>
<protein>
    <submittedName>
        <fullName evidence="4">Diguanylate cyclase/phosphodiesterase</fullName>
    </submittedName>
</protein>
<keyword evidence="1" id="KW-0472">Membrane</keyword>
<dbReference type="PANTHER" id="PTHR33121:SF79">
    <property type="entry name" value="CYCLIC DI-GMP PHOSPHODIESTERASE PDED-RELATED"/>
    <property type="match status" value="1"/>
</dbReference>
<feature type="domain" description="GGDEF" evidence="3">
    <location>
        <begin position="226"/>
        <end position="359"/>
    </location>
</feature>
<dbReference type="Pfam" id="PF00990">
    <property type="entry name" value="GGDEF"/>
    <property type="match status" value="1"/>
</dbReference>
<sequence>MGKVRFLFFAAVMCTFLAVTAWSTWNYERTFRTVTTNTQTSAWALAQLEIDVYRLQETLKLYQTGHADSKQLSLSYDIAWNRMDVFLTGEATRAIRQRFAAEELVRRILDVLQRHERAIAVPSPSDPTLAQMSRELDALTPRLRDIMVQNFTGPNALQETHLLDEAKIRNFAAIGILLLFSLIMLALLFRESKKQHFLAWNDVLTQLPNRAAFMHQLAQLTAAPEAQVVLCLVDLSRFKEVNDSFGHAAGDRLLAQIAELLQQHRNEEVYLARIGSDEFALVMFGNMSGYSWFAYSRKIYNQLERLLHSEDPAHRVKLNMGISQYPQHASSVEEMVLFADLALLSAKQDKQLHYQVFNRFMLDQYQRKRLLAGHLQELLAEPQNTELYLCYQPIINISQPQQLGVELLIRWNHPKLNFINPPDIIQIAEENGLGEKLGEWLFRRMRHDIARFPADTLRHIHFSINLSSSIFNQNLVNRVSDWLQGGPLPASQLILELTENIALEDVQLSRKIFTQLKEKQIRIALDDFGTGWSSFSYLKDLSFDKLKIDKSFIKHLDRDKRLPLFVQAITDLSHQLGISVVAEGVETESELRKILEIGANEIQGYYYSRPLSADAFLDYARHYLASNVRETRTRTDLA</sequence>
<dbReference type="Proteomes" id="UP000279384">
    <property type="component" value="Unassembled WGS sequence"/>
</dbReference>
<dbReference type="AlphaFoldDB" id="A0A495BI15"/>
<dbReference type="CDD" id="cd01949">
    <property type="entry name" value="GGDEF"/>
    <property type="match status" value="1"/>
</dbReference>
<reference evidence="4 5" key="1">
    <citation type="submission" date="2018-10" db="EMBL/GenBank/DDBJ databases">
        <title>Genomic Encyclopedia of Type Strains, Phase IV (KMG-IV): sequencing the most valuable type-strain genomes for metagenomic binning, comparative biology and taxonomic classification.</title>
        <authorList>
            <person name="Goeker M."/>
        </authorList>
    </citation>
    <scope>NUCLEOTIDE SEQUENCE [LARGE SCALE GENOMIC DNA]</scope>
    <source>
        <strain evidence="4 5">DSM 3303</strain>
    </source>
</reference>
<comment type="caution">
    <text evidence="4">The sequence shown here is derived from an EMBL/GenBank/DDBJ whole genome shotgun (WGS) entry which is preliminary data.</text>
</comment>
<dbReference type="GO" id="GO:0071111">
    <property type="term" value="F:cyclic-guanylate-specific phosphodiesterase activity"/>
    <property type="evidence" value="ECO:0007669"/>
    <property type="project" value="InterPro"/>
</dbReference>
<dbReference type="InterPro" id="IPR043128">
    <property type="entry name" value="Rev_trsase/Diguanyl_cyclase"/>
</dbReference>
<proteinExistence type="predicted"/>
<accession>A0A495BI15</accession>
<dbReference type="SUPFAM" id="SSF141868">
    <property type="entry name" value="EAL domain-like"/>
    <property type="match status" value="1"/>
</dbReference>
<evidence type="ECO:0000256" key="1">
    <source>
        <dbReference type="SAM" id="Phobius"/>
    </source>
</evidence>
<dbReference type="RefSeq" id="WP_120809497.1">
    <property type="nucleotide sequence ID" value="NZ_RBID01000011.1"/>
</dbReference>
<keyword evidence="1" id="KW-1133">Transmembrane helix</keyword>
<dbReference type="Gene3D" id="3.20.20.450">
    <property type="entry name" value="EAL domain"/>
    <property type="match status" value="1"/>
</dbReference>